<keyword evidence="1" id="KW-0614">Plasmid</keyword>
<evidence type="ECO:0000313" key="1">
    <source>
        <dbReference type="EMBL" id="ATR79800.1"/>
    </source>
</evidence>
<gene>
    <name evidence="1" type="ORF">NP7_10575</name>
</gene>
<name>A0A2D2LXW1_FAUOS</name>
<sequence>MPQAIEFLQQSRISTDFGTNLYFICQQNPSDYCPTQTLDNLRQKAQAMVKHFNDNRSRFATQLTVVSTHPNGFMLASKTPDCCKFYGDFDFLVSETRAFYHEAVQYLSDSVLGDIKDEQPSLHGKIASHIAERLNRYDCHFLTDLAPAFKAKLDSMNERLVSLVNENIENGDDQETAIADAYKYEGLSYQDIETIISTASQNDIAVLDNACRYIAGALQLGKVNRDGTVSPLTTNEVTGLNKVA</sequence>
<proteinExistence type="predicted"/>
<dbReference type="EMBL" id="CP024444">
    <property type="protein sequence ID" value="ATR79800.1"/>
    <property type="molecule type" value="Genomic_DNA"/>
</dbReference>
<accession>A0A2D2LXW1</accession>
<protein>
    <submittedName>
        <fullName evidence="1">Uncharacterized protein</fullName>
    </submittedName>
</protein>
<dbReference type="Proteomes" id="UP000229340">
    <property type="component" value="Plasmid pNP7-1"/>
</dbReference>
<geneLocation type="plasmid" evidence="2">
    <name>pnp7-1</name>
</geneLocation>
<organism evidence="1 2">
    <name type="scientific">Faucicola osloensis</name>
    <name type="common">Moraxella osloensis</name>
    <dbReference type="NCBI Taxonomy" id="34062"/>
    <lineage>
        <taxon>Bacteria</taxon>
        <taxon>Pseudomonadati</taxon>
        <taxon>Pseudomonadota</taxon>
        <taxon>Gammaproteobacteria</taxon>
        <taxon>Moraxellales</taxon>
        <taxon>Moraxellaceae</taxon>
        <taxon>Faucicola</taxon>
    </lineage>
</organism>
<dbReference type="RefSeq" id="WP_100271142.1">
    <property type="nucleotide sequence ID" value="NZ_CP024444.1"/>
</dbReference>
<dbReference type="AlphaFoldDB" id="A0A2D2LXW1"/>
<reference evidence="2" key="1">
    <citation type="submission" date="2017-10" db="EMBL/GenBank/DDBJ databases">
        <title>Complete genome sequence of Moraxella osloensis NP7 isolated from human skin.</title>
        <authorList>
            <person name="Lee K."/>
            <person name="Lim J.Y."/>
            <person name="Hwang I."/>
        </authorList>
    </citation>
    <scope>NUCLEOTIDE SEQUENCE [LARGE SCALE GENOMIC DNA]</scope>
    <source>
        <strain evidence="2">NP7</strain>
        <plasmid evidence="2">pnp7-1</plasmid>
    </source>
</reference>
<evidence type="ECO:0000313" key="2">
    <source>
        <dbReference type="Proteomes" id="UP000229340"/>
    </source>
</evidence>